<evidence type="ECO:0000259" key="1">
    <source>
        <dbReference type="PROSITE" id="PS50011"/>
    </source>
</evidence>
<dbReference type="EMBL" id="CAJJDN010000176">
    <property type="protein sequence ID" value="CAD8127361.1"/>
    <property type="molecule type" value="Genomic_DNA"/>
</dbReference>
<organism evidence="2 3">
    <name type="scientific">Paramecium sonneborni</name>
    <dbReference type="NCBI Taxonomy" id="65129"/>
    <lineage>
        <taxon>Eukaryota</taxon>
        <taxon>Sar</taxon>
        <taxon>Alveolata</taxon>
        <taxon>Ciliophora</taxon>
        <taxon>Intramacronucleata</taxon>
        <taxon>Oligohymenophorea</taxon>
        <taxon>Peniculida</taxon>
        <taxon>Parameciidae</taxon>
        <taxon>Paramecium</taxon>
    </lineage>
</organism>
<dbReference type="GO" id="GO:0004674">
    <property type="term" value="F:protein serine/threonine kinase activity"/>
    <property type="evidence" value="ECO:0007669"/>
    <property type="project" value="TreeGrafter"/>
</dbReference>
<dbReference type="Pfam" id="PF00069">
    <property type="entry name" value="Pkinase"/>
    <property type="match status" value="1"/>
</dbReference>
<evidence type="ECO:0000313" key="3">
    <source>
        <dbReference type="Proteomes" id="UP000692954"/>
    </source>
</evidence>
<dbReference type="InterPro" id="IPR000719">
    <property type="entry name" value="Prot_kinase_dom"/>
</dbReference>
<sequence>MKTKLFGDNSQFEVDLSKQIFQNPYSQIYECKNIVSPLNLCYAKYSSTNSYQKLDEKLVQSAYNMASQTQYLVKIYHVEQIPFESQFIIIMEKCGESLEQQTELYNDYKIRIFMKQILSGYQILLHNQHSLQEKLGHGRINPNNIFVKKFNGSPQYKLGDFLSKFTSANNTNFGYVAPEHFPNQEEVTIQKNKGKIDQVVSDIYSLGMVLIKLIMGKLPFKNDYDDTIQFINHIKKEPFQIGPISGISEQIINLIEKMILYDPEKRITLDNLQDEFNKSTRFSTIIKPKSQLKLFFSTNNVNRQDDRRYMAQTVQPIQHQQFIQIQQQQARSAIQSSEIISFQDLTKARIAPSTVGIQENTGRLRCIKYYYTKEEIKKFIQEQLREGSFLSEHIKSDYQKYLQGILTEKQLLINYNNTRGSFQESEIIFIYCLAALDKGQYQVVKKLKFEYVKELQDIEE</sequence>
<dbReference type="GO" id="GO:0005524">
    <property type="term" value="F:ATP binding"/>
    <property type="evidence" value="ECO:0007669"/>
    <property type="project" value="InterPro"/>
</dbReference>
<comment type="caution">
    <text evidence="2">The sequence shown here is derived from an EMBL/GenBank/DDBJ whole genome shotgun (WGS) entry which is preliminary data.</text>
</comment>
<dbReference type="GO" id="GO:0005737">
    <property type="term" value="C:cytoplasm"/>
    <property type="evidence" value="ECO:0007669"/>
    <property type="project" value="TreeGrafter"/>
</dbReference>
<dbReference type="PROSITE" id="PS50011">
    <property type="entry name" value="PROTEIN_KINASE_DOM"/>
    <property type="match status" value="1"/>
</dbReference>
<reference evidence="2" key="1">
    <citation type="submission" date="2021-01" db="EMBL/GenBank/DDBJ databases">
        <authorList>
            <consortium name="Genoscope - CEA"/>
            <person name="William W."/>
        </authorList>
    </citation>
    <scope>NUCLEOTIDE SEQUENCE</scope>
</reference>
<accession>A0A8S1RGB5</accession>
<feature type="domain" description="Protein kinase" evidence="1">
    <location>
        <begin position="14"/>
        <end position="277"/>
    </location>
</feature>
<dbReference type="SMART" id="SM00220">
    <property type="entry name" value="S_TKc"/>
    <property type="match status" value="1"/>
</dbReference>
<dbReference type="PANTHER" id="PTHR44167:SF24">
    <property type="entry name" value="SERINE_THREONINE-PROTEIN KINASE CHK2"/>
    <property type="match status" value="1"/>
</dbReference>
<dbReference type="OrthoDB" id="309034at2759"/>
<evidence type="ECO:0000313" key="2">
    <source>
        <dbReference type="EMBL" id="CAD8127361.1"/>
    </source>
</evidence>
<protein>
    <recommendedName>
        <fullName evidence="1">Protein kinase domain-containing protein</fullName>
    </recommendedName>
</protein>
<keyword evidence="3" id="KW-1185">Reference proteome</keyword>
<dbReference type="PANTHER" id="PTHR44167">
    <property type="entry name" value="OVARIAN-SPECIFIC SERINE/THREONINE-PROTEIN KINASE LOK-RELATED"/>
    <property type="match status" value="1"/>
</dbReference>
<dbReference type="Proteomes" id="UP000692954">
    <property type="component" value="Unassembled WGS sequence"/>
</dbReference>
<dbReference type="GO" id="GO:0044773">
    <property type="term" value="P:mitotic DNA damage checkpoint signaling"/>
    <property type="evidence" value="ECO:0007669"/>
    <property type="project" value="TreeGrafter"/>
</dbReference>
<dbReference type="AlphaFoldDB" id="A0A8S1RGB5"/>
<dbReference type="GO" id="GO:0005634">
    <property type="term" value="C:nucleus"/>
    <property type="evidence" value="ECO:0007669"/>
    <property type="project" value="TreeGrafter"/>
</dbReference>
<name>A0A8S1RGB5_9CILI</name>
<gene>
    <name evidence="2" type="ORF">PSON_ATCC_30995.1.T1760010</name>
</gene>
<proteinExistence type="predicted"/>